<dbReference type="InterPro" id="IPR004626">
    <property type="entry name" value="RarD"/>
</dbReference>
<feature type="transmembrane region" description="Helical" evidence="8">
    <location>
        <begin position="82"/>
        <end position="101"/>
    </location>
</feature>
<dbReference type="InterPro" id="IPR037185">
    <property type="entry name" value="EmrE-like"/>
</dbReference>
<keyword evidence="11" id="KW-1185">Reference proteome</keyword>
<dbReference type="PANTHER" id="PTHR22911:SF137">
    <property type="entry name" value="SOLUTE CARRIER FAMILY 35 MEMBER G2-RELATED"/>
    <property type="match status" value="1"/>
</dbReference>
<comment type="caution">
    <text evidence="10">The sequence shown here is derived from an EMBL/GenBank/DDBJ whole genome shotgun (WGS) entry which is preliminary data.</text>
</comment>
<feature type="transmembrane region" description="Helical" evidence="8">
    <location>
        <begin position="188"/>
        <end position="206"/>
    </location>
</feature>
<dbReference type="PANTHER" id="PTHR22911">
    <property type="entry name" value="ACYL-MALONYL CONDENSING ENZYME-RELATED"/>
    <property type="match status" value="1"/>
</dbReference>
<feature type="domain" description="EamA" evidence="9">
    <location>
        <begin position="164"/>
        <end position="293"/>
    </location>
</feature>
<feature type="transmembrane region" description="Helical" evidence="8">
    <location>
        <begin position="20"/>
        <end position="40"/>
    </location>
</feature>
<reference evidence="11" key="1">
    <citation type="journal article" date="2019" name="Int. J. Syst. Evol. Microbiol.">
        <title>The Global Catalogue of Microorganisms (GCM) 10K type strain sequencing project: providing services to taxonomists for standard genome sequencing and annotation.</title>
        <authorList>
            <consortium name="The Broad Institute Genomics Platform"/>
            <consortium name="The Broad Institute Genome Sequencing Center for Infectious Disease"/>
            <person name="Wu L."/>
            <person name="Ma J."/>
        </authorList>
    </citation>
    <scope>NUCLEOTIDE SEQUENCE [LARGE SCALE GENOMIC DNA]</scope>
    <source>
        <strain evidence="11">NBRC 102122</strain>
    </source>
</reference>
<keyword evidence="4" id="KW-1003">Cell membrane</keyword>
<comment type="similarity">
    <text evidence="2">Belongs to the EamA transporter family.</text>
</comment>
<evidence type="ECO:0000256" key="8">
    <source>
        <dbReference type="SAM" id="Phobius"/>
    </source>
</evidence>
<comment type="subcellular location">
    <subcellularLocation>
        <location evidence="1">Cell membrane</location>
        <topology evidence="1">Multi-pass membrane protein</topology>
    </subcellularLocation>
</comment>
<accession>A0ABQ5ZNG2</accession>
<keyword evidence="7 8" id="KW-0472">Membrane</keyword>
<feature type="transmembrane region" description="Helical" evidence="8">
    <location>
        <begin position="218"/>
        <end position="239"/>
    </location>
</feature>
<name>A0ABQ5ZNG2_9HYPH</name>
<evidence type="ECO:0000256" key="5">
    <source>
        <dbReference type="ARBA" id="ARBA00022692"/>
    </source>
</evidence>
<feature type="transmembrane region" description="Helical" evidence="8">
    <location>
        <begin position="251"/>
        <end position="270"/>
    </location>
</feature>
<evidence type="ECO:0000313" key="10">
    <source>
        <dbReference type="EMBL" id="GLR53299.1"/>
    </source>
</evidence>
<feature type="transmembrane region" description="Helical" evidence="8">
    <location>
        <begin position="113"/>
        <end position="130"/>
    </location>
</feature>
<feature type="transmembrane region" description="Helical" evidence="8">
    <location>
        <begin position="52"/>
        <end position="70"/>
    </location>
</feature>
<dbReference type="Proteomes" id="UP001156702">
    <property type="component" value="Unassembled WGS sequence"/>
</dbReference>
<dbReference type="RefSeq" id="WP_245082740.1">
    <property type="nucleotide sequence ID" value="NZ_BSOP01000037.1"/>
</dbReference>
<dbReference type="InterPro" id="IPR000620">
    <property type="entry name" value="EamA_dom"/>
</dbReference>
<evidence type="ECO:0000259" key="9">
    <source>
        <dbReference type="Pfam" id="PF00892"/>
    </source>
</evidence>
<keyword evidence="3" id="KW-0813">Transport</keyword>
<dbReference type="Pfam" id="PF00892">
    <property type="entry name" value="EamA"/>
    <property type="match status" value="2"/>
</dbReference>
<protein>
    <submittedName>
        <fullName evidence="10">Permease</fullName>
    </submittedName>
</protein>
<dbReference type="SUPFAM" id="SSF103481">
    <property type="entry name" value="Multidrug resistance efflux transporter EmrE"/>
    <property type="match status" value="2"/>
</dbReference>
<gene>
    <name evidence="10" type="ORF">GCM10007923_45140</name>
</gene>
<dbReference type="EMBL" id="BSOP01000037">
    <property type="protein sequence ID" value="GLR53299.1"/>
    <property type="molecule type" value="Genomic_DNA"/>
</dbReference>
<organism evidence="10 11">
    <name type="scientific">Shinella yambaruensis</name>
    <dbReference type="NCBI Taxonomy" id="415996"/>
    <lineage>
        <taxon>Bacteria</taxon>
        <taxon>Pseudomonadati</taxon>
        <taxon>Pseudomonadota</taxon>
        <taxon>Alphaproteobacteria</taxon>
        <taxon>Hyphomicrobiales</taxon>
        <taxon>Rhizobiaceae</taxon>
        <taxon>Shinella</taxon>
    </lineage>
</organism>
<dbReference type="NCBIfam" id="TIGR00688">
    <property type="entry name" value="rarD"/>
    <property type="match status" value="1"/>
</dbReference>
<feature type="transmembrane region" description="Helical" evidence="8">
    <location>
        <begin position="160"/>
        <end position="176"/>
    </location>
</feature>
<evidence type="ECO:0000256" key="4">
    <source>
        <dbReference type="ARBA" id="ARBA00022475"/>
    </source>
</evidence>
<evidence type="ECO:0000313" key="11">
    <source>
        <dbReference type="Proteomes" id="UP001156702"/>
    </source>
</evidence>
<feature type="transmembrane region" description="Helical" evidence="8">
    <location>
        <begin position="137"/>
        <end position="154"/>
    </location>
</feature>
<evidence type="ECO:0000256" key="3">
    <source>
        <dbReference type="ARBA" id="ARBA00022448"/>
    </source>
</evidence>
<evidence type="ECO:0000256" key="1">
    <source>
        <dbReference type="ARBA" id="ARBA00004651"/>
    </source>
</evidence>
<feature type="domain" description="EamA" evidence="9">
    <location>
        <begin position="18"/>
        <end position="152"/>
    </location>
</feature>
<keyword evidence="5 8" id="KW-0812">Transmembrane</keyword>
<feature type="transmembrane region" description="Helical" evidence="8">
    <location>
        <begin position="276"/>
        <end position="294"/>
    </location>
</feature>
<evidence type="ECO:0000256" key="6">
    <source>
        <dbReference type="ARBA" id="ARBA00022989"/>
    </source>
</evidence>
<sequence>MADAKSTSGLETGDSPRGFAFALTAYVLWGFLPFFMKAVAHIPASEVVAHRIVWSVPLAGLVLVWLGRTADIKAALRSPRMLAMATLTATLITFNWGIYVWAIGAGRAIETALGYYINPLFSIFLGAVLLKEKPDRAQMVAIGLAALAVAILAFDAGGLPWVSIGLCISWGFYAFFRKTLPVGPNQGFFLEVLLLSVPAIGYILWLESSGQGHFGDTGVADVLWLLASGVVTAVPLMIYANGAKLLRLSTIGIMQYIAPTMIFIIAVFAFDEPFGTTKLIAFAFIWAALILYSSSMLRTARARRLAAAELKPAE</sequence>
<evidence type="ECO:0000256" key="2">
    <source>
        <dbReference type="ARBA" id="ARBA00007362"/>
    </source>
</evidence>
<keyword evidence="6 8" id="KW-1133">Transmembrane helix</keyword>
<evidence type="ECO:0000256" key="7">
    <source>
        <dbReference type="ARBA" id="ARBA00023136"/>
    </source>
</evidence>
<proteinExistence type="inferred from homology"/>